<keyword evidence="9 12" id="KW-0333">Golgi apparatus</keyword>
<dbReference type="Proteomes" id="UP000694888">
    <property type="component" value="Unplaced"/>
</dbReference>
<keyword evidence="6 12" id="KW-0812">Transmembrane</keyword>
<dbReference type="InterPro" id="IPR031481">
    <property type="entry name" value="Glyco_tran_10_N"/>
</dbReference>
<dbReference type="RefSeq" id="XP_035825222.1">
    <property type="nucleotide sequence ID" value="XM_035969329.1"/>
</dbReference>
<dbReference type="InterPro" id="IPR055270">
    <property type="entry name" value="Glyco_tran_10_C"/>
</dbReference>
<keyword evidence="8" id="KW-1133">Transmembrane helix</keyword>
<keyword evidence="5 12" id="KW-0808">Transferase</keyword>
<evidence type="ECO:0000259" key="13">
    <source>
        <dbReference type="Pfam" id="PF00852"/>
    </source>
</evidence>
<dbReference type="InterPro" id="IPR038577">
    <property type="entry name" value="GT10-like_C_sf"/>
</dbReference>
<keyword evidence="10" id="KW-0472">Membrane</keyword>
<feature type="domain" description="Fucosyltransferase N-terminal" evidence="14">
    <location>
        <begin position="57"/>
        <end position="167"/>
    </location>
</feature>
<organism evidence="15 16">
    <name type="scientific">Aplysia californica</name>
    <name type="common">California sea hare</name>
    <dbReference type="NCBI Taxonomy" id="6500"/>
    <lineage>
        <taxon>Eukaryota</taxon>
        <taxon>Metazoa</taxon>
        <taxon>Spiralia</taxon>
        <taxon>Lophotrochozoa</taxon>
        <taxon>Mollusca</taxon>
        <taxon>Gastropoda</taxon>
        <taxon>Heterobranchia</taxon>
        <taxon>Euthyneura</taxon>
        <taxon>Tectipleura</taxon>
        <taxon>Aplysiida</taxon>
        <taxon>Aplysioidea</taxon>
        <taxon>Aplysiidae</taxon>
        <taxon>Aplysia</taxon>
    </lineage>
</organism>
<evidence type="ECO:0000256" key="9">
    <source>
        <dbReference type="ARBA" id="ARBA00023034"/>
    </source>
</evidence>
<dbReference type="Pfam" id="PF00852">
    <property type="entry name" value="Glyco_transf_10"/>
    <property type="match status" value="1"/>
</dbReference>
<comment type="subcellular location">
    <subcellularLocation>
        <location evidence="1">Golgi apparatus membrane</location>
        <topology evidence="1">Single-pass type II membrane protein</topology>
    </subcellularLocation>
    <subcellularLocation>
        <location evidence="12">Golgi apparatus</location>
        <location evidence="12">Golgi stack membrane</location>
        <topology evidence="12">Single-pass type II membrane protein</topology>
    </subcellularLocation>
</comment>
<evidence type="ECO:0000256" key="8">
    <source>
        <dbReference type="ARBA" id="ARBA00022989"/>
    </source>
</evidence>
<dbReference type="InterPro" id="IPR001503">
    <property type="entry name" value="Glyco_trans_10"/>
</dbReference>
<evidence type="ECO:0000256" key="11">
    <source>
        <dbReference type="ARBA" id="ARBA00023180"/>
    </source>
</evidence>
<comment type="similarity">
    <text evidence="3 12">Belongs to the glycosyltransferase 10 family.</text>
</comment>
<reference evidence="16" key="1">
    <citation type="submission" date="2025-08" db="UniProtKB">
        <authorList>
            <consortium name="RefSeq"/>
        </authorList>
    </citation>
    <scope>IDENTIFICATION</scope>
</reference>
<evidence type="ECO:0000256" key="6">
    <source>
        <dbReference type="ARBA" id="ARBA00022692"/>
    </source>
</evidence>
<name>A0ABM1VS30_APLCA</name>
<feature type="domain" description="Fucosyltransferase C-terminal" evidence="13">
    <location>
        <begin position="217"/>
        <end position="388"/>
    </location>
</feature>
<evidence type="ECO:0000256" key="2">
    <source>
        <dbReference type="ARBA" id="ARBA00004922"/>
    </source>
</evidence>
<keyword evidence="4 12" id="KW-0328">Glycosyltransferase</keyword>
<protein>
    <recommendedName>
        <fullName evidence="12">Fucosyltransferase</fullName>
        <ecNumber evidence="12">2.4.1.-</ecNumber>
    </recommendedName>
</protein>
<comment type="pathway">
    <text evidence="2">Protein modification; protein glycosylation.</text>
</comment>
<dbReference type="PANTHER" id="PTHR48438">
    <property type="entry name" value="ALPHA-(1,3)-FUCOSYLTRANSFERASE C-RELATED"/>
    <property type="match status" value="1"/>
</dbReference>
<evidence type="ECO:0000256" key="12">
    <source>
        <dbReference type="RuleBase" id="RU003832"/>
    </source>
</evidence>
<accession>A0ABM1VS30</accession>
<evidence type="ECO:0000256" key="4">
    <source>
        <dbReference type="ARBA" id="ARBA00022676"/>
    </source>
</evidence>
<dbReference type="GeneID" id="101855942"/>
<dbReference type="SUPFAM" id="SSF53756">
    <property type="entry name" value="UDP-Glycosyltransferase/glycogen phosphorylase"/>
    <property type="match status" value="1"/>
</dbReference>
<evidence type="ECO:0000256" key="7">
    <source>
        <dbReference type="ARBA" id="ARBA00022968"/>
    </source>
</evidence>
<evidence type="ECO:0000256" key="5">
    <source>
        <dbReference type="ARBA" id="ARBA00022679"/>
    </source>
</evidence>
<sequence length="418" mass="48712">MSSRRCWLVLLAGCVLSSLLLYYLARWGDDRHLAWWFGRGNVSYVTYFPHRAWRNQSTKTILLWTTRFGRPFWALAGYETFKSCKVSACEFITDHNRINDSDALLFHPKDKDLLIEPLPTHHPDHQVWVLVNHEPLFRLDLDFSRYDGVFNWTAMYRRDADVYSPYGGLMRRDKPFQSWETETDPDLLSLGRTPHNVSGFPPSLAASKKLALTDFHAQKTKLVAWVSSNCVDQSRRRRVVNQLSRHLPIDMYGDCGNLTLGKSEQDSVLTNYRFFLSFESSLCRDYVTEKFWAALGQNQIPVVFGAADYSQVAPPNSFMDVRDFRSVRDLADYMKEVDSNPSLYNQHLWWTQYYRAVSDYQLFMTCELCRVLHDGRRPAKTYTDLQGWLSNDTCSMHSMFDTVSRTVEGHLLRKDIIP</sequence>
<evidence type="ECO:0000313" key="16">
    <source>
        <dbReference type="RefSeq" id="XP_035825222.1"/>
    </source>
</evidence>
<proteinExistence type="inferred from homology"/>
<evidence type="ECO:0000256" key="1">
    <source>
        <dbReference type="ARBA" id="ARBA00004323"/>
    </source>
</evidence>
<dbReference type="Gene3D" id="3.40.50.11660">
    <property type="entry name" value="Glycosyl transferase family 10, C-terminal domain"/>
    <property type="match status" value="1"/>
</dbReference>
<dbReference type="EC" id="2.4.1.-" evidence="12"/>
<evidence type="ECO:0000256" key="10">
    <source>
        <dbReference type="ARBA" id="ARBA00023136"/>
    </source>
</evidence>
<dbReference type="Pfam" id="PF17039">
    <property type="entry name" value="Glyco_tran_10_N"/>
    <property type="match status" value="1"/>
</dbReference>
<evidence type="ECO:0000313" key="15">
    <source>
        <dbReference type="Proteomes" id="UP000694888"/>
    </source>
</evidence>
<keyword evidence="11" id="KW-0325">Glycoprotein</keyword>
<gene>
    <name evidence="16" type="primary">LOC101855942</name>
</gene>
<keyword evidence="7" id="KW-0735">Signal-anchor</keyword>
<dbReference type="PANTHER" id="PTHR48438:SF1">
    <property type="entry name" value="ALPHA-(1,3)-FUCOSYLTRANSFERASE C-RELATED"/>
    <property type="match status" value="1"/>
</dbReference>
<evidence type="ECO:0000256" key="3">
    <source>
        <dbReference type="ARBA" id="ARBA00008919"/>
    </source>
</evidence>
<keyword evidence="15" id="KW-1185">Reference proteome</keyword>
<evidence type="ECO:0000259" key="14">
    <source>
        <dbReference type="Pfam" id="PF17039"/>
    </source>
</evidence>